<dbReference type="PANTHER" id="PTHR43072">
    <property type="entry name" value="N-ACETYLTRANSFERASE"/>
    <property type="match status" value="1"/>
</dbReference>
<evidence type="ECO:0000313" key="5">
    <source>
        <dbReference type="Proteomes" id="UP000548423"/>
    </source>
</evidence>
<dbReference type="GO" id="GO:0016747">
    <property type="term" value="F:acyltransferase activity, transferring groups other than amino-acyl groups"/>
    <property type="evidence" value="ECO:0007669"/>
    <property type="project" value="InterPro"/>
</dbReference>
<dbReference type="InterPro" id="IPR000182">
    <property type="entry name" value="GNAT_dom"/>
</dbReference>
<dbReference type="Gene3D" id="3.40.630.30">
    <property type="match status" value="1"/>
</dbReference>
<dbReference type="InterPro" id="IPR016181">
    <property type="entry name" value="Acyl_CoA_acyltransferase"/>
</dbReference>
<proteinExistence type="predicted"/>
<dbReference type="AlphaFoldDB" id="A0A852TK16"/>
<organism evidence="4 5">
    <name type="scientific">Neobacillus niacini</name>
    <dbReference type="NCBI Taxonomy" id="86668"/>
    <lineage>
        <taxon>Bacteria</taxon>
        <taxon>Bacillati</taxon>
        <taxon>Bacillota</taxon>
        <taxon>Bacilli</taxon>
        <taxon>Bacillales</taxon>
        <taxon>Bacillaceae</taxon>
        <taxon>Neobacillus</taxon>
    </lineage>
</organism>
<keyword evidence="2" id="KW-0012">Acyltransferase</keyword>
<evidence type="ECO:0000256" key="2">
    <source>
        <dbReference type="ARBA" id="ARBA00023315"/>
    </source>
</evidence>
<dbReference type="EMBL" id="JACCBX010000018">
    <property type="protein sequence ID" value="NYE09092.1"/>
    <property type="molecule type" value="Genomic_DNA"/>
</dbReference>
<reference evidence="5" key="1">
    <citation type="submission" date="2020-07" db="EMBL/GenBank/DDBJ databases">
        <authorList>
            <person name="Partida-Martinez L."/>
            <person name="Huntemann M."/>
            <person name="Clum A."/>
            <person name="Wang J."/>
            <person name="Palaniappan K."/>
            <person name="Ritter S."/>
            <person name="Chen I.-M."/>
            <person name="Stamatis D."/>
            <person name="Reddy T."/>
            <person name="O'Malley R."/>
            <person name="Daum C."/>
            <person name="Shapiro N."/>
            <person name="Ivanova N."/>
            <person name="Kyrpides N."/>
            <person name="Woyke T."/>
        </authorList>
    </citation>
    <scope>NUCLEOTIDE SEQUENCE [LARGE SCALE GENOMIC DNA]</scope>
    <source>
        <strain evidence="5">AT2.8</strain>
    </source>
</reference>
<evidence type="ECO:0000256" key="1">
    <source>
        <dbReference type="ARBA" id="ARBA00022679"/>
    </source>
</evidence>
<reference evidence="5" key="2">
    <citation type="submission" date="2020-08" db="EMBL/GenBank/DDBJ databases">
        <title>The Agave Microbiome: Exploring the role of microbial communities in plant adaptations to desert environments.</title>
        <authorList>
            <person name="Partida-Martinez L.P."/>
        </authorList>
    </citation>
    <scope>NUCLEOTIDE SEQUENCE [LARGE SCALE GENOMIC DNA]</scope>
    <source>
        <strain evidence="5">AT2.8</strain>
    </source>
</reference>
<dbReference type="SUPFAM" id="SSF55729">
    <property type="entry name" value="Acyl-CoA N-acyltransferases (Nat)"/>
    <property type="match status" value="2"/>
</dbReference>
<comment type="caution">
    <text evidence="4">The sequence shown here is derived from an EMBL/GenBank/DDBJ whole genome shotgun (WGS) entry which is preliminary data.</text>
</comment>
<evidence type="ECO:0000313" key="4">
    <source>
        <dbReference type="EMBL" id="NYE09092.1"/>
    </source>
</evidence>
<dbReference type="PROSITE" id="PS51186">
    <property type="entry name" value="GNAT"/>
    <property type="match status" value="2"/>
</dbReference>
<feature type="domain" description="N-acetyltransferase" evidence="3">
    <location>
        <begin position="185"/>
        <end position="335"/>
    </location>
</feature>
<dbReference type="PANTHER" id="PTHR43072:SF23">
    <property type="entry name" value="UPF0039 PROTEIN C11D3.02C"/>
    <property type="match status" value="1"/>
</dbReference>
<evidence type="ECO:0000259" key="3">
    <source>
        <dbReference type="PROSITE" id="PS51186"/>
    </source>
</evidence>
<accession>A0A852TK16</accession>
<keyword evidence="1" id="KW-0808">Transferase</keyword>
<feature type="domain" description="N-acetyltransferase" evidence="3">
    <location>
        <begin position="11"/>
        <end position="175"/>
    </location>
</feature>
<protein>
    <submittedName>
        <fullName evidence="4">GNAT superfamily N-acetyltransferase</fullName>
    </submittedName>
</protein>
<sequence length="335" mass="37464">MVFNSNLSIKVRLRDLQLPEDYKHIALLFNSIEPGSTTLESLEDEDRHIPQKSTLTLNDQGLLTGFGRIRVLAEHTNGQVVGYGASWRAPWSDPGELASSFCVHPDFQRQGVEELILAHLESWAASHKASVLLSEVKDWITGSLPFTQKHGFLLDAHIFELRLNLNQIDLTNFADSVHRLPNSGITFVTLADISGEVSEKKLYDLYVDTSKDNPGQFGNLPAFPEWRKEALPEDYSQEKWVFIALDGDRFVGVSTLFSTEETGVMYTDYTGVDRLYRGRGIAKALKLLSIQAALNEGAHTMTTETEAGNEAMQKLNRGLGYLPGKGHYRIRKALL</sequence>
<name>A0A852TK16_9BACI</name>
<gene>
    <name evidence="4" type="ORF">F4694_005949</name>
</gene>
<dbReference type="CDD" id="cd04301">
    <property type="entry name" value="NAT_SF"/>
    <property type="match status" value="2"/>
</dbReference>
<dbReference type="Pfam" id="PF00583">
    <property type="entry name" value="Acetyltransf_1"/>
    <property type="match status" value="2"/>
</dbReference>
<dbReference type="Proteomes" id="UP000548423">
    <property type="component" value="Unassembled WGS sequence"/>
</dbReference>